<dbReference type="Pfam" id="PF00534">
    <property type="entry name" value="Glycos_transf_1"/>
    <property type="match status" value="1"/>
</dbReference>
<dbReference type="Gene3D" id="3.40.50.2000">
    <property type="entry name" value="Glycogen Phosphorylase B"/>
    <property type="match status" value="2"/>
</dbReference>
<accession>A0A1H2B559</accession>
<dbReference type="EMBL" id="LT629740">
    <property type="protein sequence ID" value="SDT53207.1"/>
    <property type="molecule type" value="Genomic_DNA"/>
</dbReference>
<dbReference type="Proteomes" id="UP000199679">
    <property type="component" value="Chromosome I"/>
</dbReference>
<protein>
    <submittedName>
        <fullName evidence="2">Glycosyltransferase involved in cell wall bisynthesis</fullName>
    </submittedName>
</protein>
<dbReference type="InterPro" id="IPR050194">
    <property type="entry name" value="Glycosyltransferase_grp1"/>
</dbReference>
<feature type="domain" description="Glycosyl transferase family 1" evidence="1">
    <location>
        <begin position="199"/>
        <end position="361"/>
    </location>
</feature>
<keyword evidence="2" id="KW-0808">Transferase</keyword>
<dbReference type="RefSeq" id="WP_091376863.1">
    <property type="nucleotide sequence ID" value="NZ_LT629740.1"/>
</dbReference>
<dbReference type="PANTHER" id="PTHR45947">
    <property type="entry name" value="SULFOQUINOVOSYL TRANSFERASE SQD2"/>
    <property type="match status" value="1"/>
</dbReference>
<dbReference type="InterPro" id="IPR001296">
    <property type="entry name" value="Glyco_trans_1"/>
</dbReference>
<gene>
    <name evidence="2" type="ORF">SAMN05216490_3910</name>
</gene>
<dbReference type="OrthoDB" id="9790710at2"/>
<dbReference type="SUPFAM" id="SSF53756">
    <property type="entry name" value="UDP-Glycosyltransferase/glycogen phosphorylase"/>
    <property type="match status" value="1"/>
</dbReference>
<name>A0A1H2B559_MUCMA</name>
<proteinExistence type="predicted"/>
<organism evidence="2 3">
    <name type="scientific">Mucilaginibacter mallensis</name>
    <dbReference type="NCBI Taxonomy" id="652787"/>
    <lineage>
        <taxon>Bacteria</taxon>
        <taxon>Pseudomonadati</taxon>
        <taxon>Bacteroidota</taxon>
        <taxon>Sphingobacteriia</taxon>
        <taxon>Sphingobacteriales</taxon>
        <taxon>Sphingobacteriaceae</taxon>
        <taxon>Mucilaginibacter</taxon>
    </lineage>
</organism>
<dbReference type="CDD" id="cd03801">
    <property type="entry name" value="GT4_PimA-like"/>
    <property type="match status" value="1"/>
</dbReference>
<dbReference type="PANTHER" id="PTHR45947:SF3">
    <property type="entry name" value="SULFOQUINOVOSYL TRANSFERASE SQD2"/>
    <property type="match status" value="1"/>
</dbReference>
<dbReference type="AlphaFoldDB" id="A0A1H2B559"/>
<reference evidence="2 3" key="1">
    <citation type="submission" date="2016-10" db="EMBL/GenBank/DDBJ databases">
        <authorList>
            <person name="de Groot N.N."/>
        </authorList>
    </citation>
    <scope>NUCLEOTIDE SEQUENCE [LARGE SCALE GENOMIC DNA]</scope>
    <source>
        <strain evidence="2 3">MP1X4</strain>
    </source>
</reference>
<sequence length="380" mass="42905">MKKLAIITTHPIQYYSPVFKLLHQRQQIEIKVFYTWGEGAVNKFDPGFGKTVQWDLPLLDGYPYEWVINTSKNPGSHSFNGIITPGLIQQIKDYAPDAILIYGWAYASHLKVLRHFKNKIPIIFRGDSTLLRKEGGFKALLKFVLLRWIYTHVNHALYVGTNNNAYFKKYGLKEQQLSFAPHAIDNERFAQKRNDEVKALRDGLGLDDNDILILFAGKFEDIKSPFLLLDAFQSINKENVHLLLVGNGALENELKLKAAENPNIHFMGFQNQSYIPVVYQACDLFCLPSKSETWGLAINEAMVCQKAVLASDKVGCAIDLILPGNNGAIFKESSLADLVLQLNNLVEKNTDGLKSMGKSSKQIINDWNFEKQAQAIEKAV</sequence>
<evidence type="ECO:0000313" key="3">
    <source>
        <dbReference type="Proteomes" id="UP000199679"/>
    </source>
</evidence>
<keyword evidence="3" id="KW-1185">Reference proteome</keyword>
<evidence type="ECO:0000259" key="1">
    <source>
        <dbReference type="Pfam" id="PF00534"/>
    </source>
</evidence>
<dbReference type="STRING" id="652787.SAMN05216490_3910"/>
<dbReference type="GO" id="GO:0016757">
    <property type="term" value="F:glycosyltransferase activity"/>
    <property type="evidence" value="ECO:0007669"/>
    <property type="project" value="InterPro"/>
</dbReference>
<evidence type="ECO:0000313" key="2">
    <source>
        <dbReference type="EMBL" id="SDT53207.1"/>
    </source>
</evidence>